<organism evidence="1 2">
    <name type="scientific">Ancylomarina salipaludis</name>
    <dbReference type="NCBI Taxonomy" id="2501299"/>
    <lineage>
        <taxon>Bacteria</taxon>
        <taxon>Pseudomonadati</taxon>
        <taxon>Bacteroidota</taxon>
        <taxon>Bacteroidia</taxon>
        <taxon>Marinilabiliales</taxon>
        <taxon>Marinifilaceae</taxon>
        <taxon>Ancylomarina</taxon>
    </lineage>
</organism>
<comment type="caution">
    <text evidence="1">The sequence shown here is derived from an EMBL/GenBank/DDBJ whole genome shotgun (WGS) entry which is preliminary data.</text>
</comment>
<name>A0A4Q1JKH7_9BACT</name>
<dbReference type="InterPro" id="IPR029465">
    <property type="entry name" value="ATPgrasp_TupA"/>
</dbReference>
<protein>
    <submittedName>
        <fullName evidence="1">Glycosyltransferase</fullName>
    </submittedName>
</protein>
<evidence type="ECO:0000313" key="1">
    <source>
        <dbReference type="EMBL" id="RXQ93857.1"/>
    </source>
</evidence>
<dbReference type="Proteomes" id="UP000289703">
    <property type="component" value="Unassembled WGS sequence"/>
</dbReference>
<evidence type="ECO:0000313" key="2">
    <source>
        <dbReference type="Proteomes" id="UP000289703"/>
    </source>
</evidence>
<keyword evidence="1" id="KW-0808">Transferase</keyword>
<dbReference type="GO" id="GO:0016740">
    <property type="term" value="F:transferase activity"/>
    <property type="evidence" value="ECO:0007669"/>
    <property type="project" value="UniProtKB-KW"/>
</dbReference>
<dbReference type="Pfam" id="PF14305">
    <property type="entry name" value="ATPgrasp_TupA"/>
    <property type="match status" value="1"/>
</dbReference>
<dbReference type="AlphaFoldDB" id="A0A4Q1JKH7"/>
<proteinExistence type="predicted"/>
<sequence>MKLTKNIKNLFATILFIFPDRLFCTITFLLKNRRLPDLNKPVYFNDKLLWLKLNRRDPIQNVIVDKFAVRNYIKEKIGEEYLIPLIGLYNNFEGINFDELPNKFVLKITNGSQNNIVCTDKSELDWIKVSNQVNKWLNINYYKRTREWQYKDVKAQIIIEHYLDDPSGDLCDYKFYCFNGEPKFIQIDSARFASHKRDFYNIDFNEKLKYKMTYPNSDSQLIKPDNYKQMVSIAKRLSNNFEYLRVDLYNVKGKVYFGELTLYPDNCNGRIESKLSEYEIGSLLILNELN</sequence>
<dbReference type="EMBL" id="SAXA01000008">
    <property type="protein sequence ID" value="RXQ93857.1"/>
    <property type="molecule type" value="Genomic_DNA"/>
</dbReference>
<dbReference type="OrthoDB" id="9791827at2"/>
<gene>
    <name evidence="1" type="ORF">EO244_09770</name>
</gene>
<keyword evidence="2" id="KW-1185">Reference proteome</keyword>
<reference evidence="1 2" key="1">
    <citation type="submission" date="2019-01" db="EMBL/GenBank/DDBJ databases">
        <title>Ancylomarina salipaludis sp. nov., isolated from a salt marsh.</title>
        <authorList>
            <person name="Yoon J.-H."/>
        </authorList>
    </citation>
    <scope>NUCLEOTIDE SEQUENCE [LARGE SCALE GENOMIC DNA]</scope>
    <source>
        <strain evidence="1 2">SHSM-M15</strain>
    </source>
</reference>
<accession>A0A4Q1JKH7</accession>
<dbReference type="RefSeq" id="WP_129254491.1">
    <property type="nucleotide sequence ID" value="NZ_SAXA01000008.1"/>
</dbReference>